<evidence type="ECO:0000256" key="1">
    <source>
        <dbReference type="SAM" id="Phobius"/>
    </source>
</evidence>
<dbReference type="AlphaFoldDB" id="A0A4R7DJJ5"/>
<sequence length="223" mass="26389">MINRVKRKKAKKKIFLESLLVFFIAISPFLYKIYDYIPYDLDGDGVFFGLTLGNNGFPDTSTYLWYLTSKIVPLYLMIFWFLTSRDWWYHIIIIPIAMYAFQMFEVFYDSDNMIDTDNIWWLIPICMITIPSVYFIRIKLYDKHVNGIDLEAIEAELEELKNKGFDNKVNLDTDDKSEVEQHVEHIEIPTISEDINSKLSTGNLENIFKNVQERIQSLLHIKT</sequence>
<organism evidence="2 3">
    <name type="scientific">Maribacter caenipelagi</name>
    <dbReference type="NCBI Taxonomy" id="1447781"/>
    <lineage>
        <taxon>Bacteria</taxon>
        <taxon>Pseudomonadati</taxon>
        <taxon>Bacteroidota</taxon>
        <taxon>Flavobacteriia</taxon>
        <taxon>Flavobacteriales</taxon>
        <taxon>Flavobacteriaceae</taxon>
        <taxon>Maribacter</taxon>
    </lineage>
</organism>
<feature type="transmembrane region" description="Helical" evidence="1">
    <location>
        <begin position="63"/>
        <end position="82"/>
    </location>
</feature>
<protein>
    <submittedName>
        <fullName evidence="2">Uncharacterized protein</fullName>
    </submittedName>
</protein>
<keyword evidence="1" id="KW-0472">Membrane</keyword>
<dbReference type="EMBL" id="SNZW01000001">
    <property type="protein sequence ID" value="TDS20785.1"/>
    <property type="molecule type" value="Genomic_DNA"/>
</dbReference>
<name>A0A4R7DJJ5_9FLAO</name>
<evidence type="ECO:0000313" key="2">
    <source>
        <dbReference type="EMBL" id="TDS20785.1"/>
    </source>
</evidence>
<dbReference type="RefSeq" id="WP_133671026.1">
    <property type="nucleotide sequence ID" value="NZ_SNZW01000001.1"/>
</dbReference>
<accession>A0A4R7DJJ5</accession>
<proteinExistence type="predicted"/>
<dbReference type="Proteomes" id="UP000295274">
    <property type="component" value="Unassembled WGS sequence"/>
</dbReference>
<comment type="caution">
    <text evidence="2">The sequence shown here is derived from an EMBL/GenBank/DDBJ whole genome shotgun (WGS) entry which is preliminary data.</text>
</comment>
<gene>
    <name evidence="2" type="ORF">DFQ03_0038</name>
</gene>
<evidence type="ECO:0000313" key="3">
    <source>
        <dbReference type="Proteomes" id="UP000295274"/>
    </source>
</evidence>
<feature type="transmembrane region" description="Helical" evidence="1">
    <location>
        <begin position="119"/>
        <end position="136"/>
    </location>
</feature>
<keyword evidence="1" id="KW-1133">Transmembrane helix</keyword>
<keyword evidence="1" id="KW-0812">Transmembrane</keyword>
<dbReference type="OrthoDB" id="1446731at2"/>
<keyword evidence="3" id="KW-1185">Reference proteome</keyword>
<reference evidence="2 3" key="1">
    <citation type="submission" date="2019-03" db="EMBL/GenBank/DDBJ databases">
        <title>Genomic Encyclopedia of Type Strains, Phase III (KMG-III): the genomes of soil and plant-associated and newly described type strains.</title>
        <authorList>
            <person name="Whitman W."/>
        </authorList>
    </citation>
    <scope>NUCLEOTIDE SEQUENCE [LARGE SCALE GENOMIC DNA]</scope>
    <source>
        <strain evidence="2 3">CECT 8455</strain>
    </source>
</reference>
<feature type="transmembrane region" description="Helical" evidence="1">
    <location>
        <begin position="14"/>
        <end position="34"/>
    </location>
</feature>
<feature type="transmembrane region" description="Helical" evidence="1">
    <location>
        <begin position="87"/>
        <end position="107"/>
    </location>
</feature>